<reference evidence="2" key="2">
    <citation type="submission" date="2020-09" db="EMBL/GenBank/DDBJ databases">
        <authorList>
            <person name="Sun Q."/>
            <person name="Zhou Y."/>
        </authorList>
    </citation>
    <scope>NUCLEOTIDE SEQUENCE</scope>
    <source>
        <strain evidence="2">CGMCC 1.12153</strain>
    </source>
</reference>
<dbReference type="Proteomes" id="UP000660110">
    <property type="component" value="Unassembled WGS sequence"/>
</dbReference>
<name>A0A917B359_HALAA</name>
<keyword evidence="3" id="KW-1185">Reference proteome</keyword>
<keyword evidence="1" id="KW-1133">Transmembrane helix</keyword>
<gene>
    <name evidence="2" type="ORF">GCM10010954_16250</name>
</gene>
<dbReference type="RefSeq" id="WP_188377002.1">
    <property type="nucleotide sequence ID" value="NZ_BMEL01000002.1"/>
</dbReference>
<feature type="transmembrane region" description="Helical" evidence="1">
    <location>
        <begin position="12"/>
        <end position="31"/>
    </location>
</feature>
<reference evidence="2" key="1">
    <citation type="journal article" date="2014" name="Int. J. Syst. Evol. Microbiol.">
        <title>Complete genome sequence of Corynebacterium casei LMG S-19264T (=DSM 44701T), isolated from a smear-ripened cheese.</title>
        <authorList>
            <consortium name="US DOE Joint Genome Institute (JGI-PGF)"/>
            <person name="Walter F."/>
            <person name="Albersmeier A."/>
            <person name="Kalinowski J."/>
            <person name="Ruckert C."/>
        </authorList>
    </citation>
    <scope>NUCLEOTIDE SEQUENCE</scope>
    <source>
        <strain evidence="2">CGMCC 1.12153</strain>
    </source>
</reference>
<evidence type="ECO:0000313" key="3">
    <source>
        <dbReference type="Proteomes" id="UP000660110"/>
    </source>
</evidence>
<accession>A0A917B359</accession>
<evidence type="ECO:0000313" key="2">
    <source>
        <dbReference type="EMBL" id="GGF18262.1"/>
    </source>
</evidence>
<dbReference type="EMBL" id="BMEL01000002">
    <property type="protein sequence ID" value="GGF18262.1"/>
    <property type="molecule type" value="Genomic_DNA"/>
</dbReference>
<keyword evidence="1" id="KW-0812">Transmembrane</keyword>
<keyword evidence="1" id="KW-0472">Membrane</keyword>
<dbReference type="AlphaFoldDB" id="A0A917B359"/>
<organism evidence="2 3">
    <name type="scientific">Halobacillus andaensis</name>
    <dbReference type="NCBI Taxonomy" id="1176239"/>
    <lineage>
        <taxon>Bacteria</taxon>
        <taxon>Bacillati</taxon>
        <taxon>Bacillota</taxon>
        <taxon>Bacilli</taxon>
        <taxon>Bacillales</taxon>
        <taxon>Bacillaceae</taxon>
        <taxon>Halobacillus</taxon>
    </lineage>
</organism>
<evidence type="ECO:0000256" key="1">
    <source>
        <dbReference type="SAM" id="Phobius"/>
    </source>
</evidence>
<protein>
    <submittedName>
        <fullName evidence="2">Uncharacterized protein</fullName>
    </submittedName>
</protein>
<feature type="transmembrane region" description="Helical" evidence="1">
    <location>
        <begin position="62"/>
        <end position="80"/>
    </location>
</feature>
<sequence length="81" mass="8876">MEKKLKVVRRIDGTVAAAVVLYVLIVVFTSLTISPELMGLMMSVLVLLRGIEAHYEQKKVKSGMIFGLLVFVAIIGITSLL</sequence>
<comment type="caution">
    <text evidence="2">The sequence shown here is derived from an EMBL/GenBank/DDBJ whole genome shotgun (WGS) entry which is preliminary data.</text>
</comment>
<proteinExistence type="predicted"/>